<evidence type="ECO:0000259" key="1">
    <source>
        <dbReference type="Pfam" id="PF16798"/>
    </source>
</evidence>
<dbReference type="EMBL" id="JACHIG010000005">
    <property type="protein sequence ID" value="MBB5033222.1"/>
    <property type="molecule type" value="Genomic_DNA"/>
</dbReference>
<dbReference type="InterPro" id="IPR031849">
    <property type="entry name" value="DUF5069"/>
</dbReference>
<dbReference type="RefSeq" id="WP_184340134.1">
    <property type="nucleotide sequence ID" value="NZ_JACHIG010000005.1"/>
</dbReference>
<comment type="caution">
    <text evidence="2">The sequence shown here is derived from an EMBL/GenBank/DDBJ whole genome shotgun (WGS) entry which is preliminary data.</text>
</comment>
<accession>A0A7W7YC02</accession>
<keyword evidence="3" id="KW-1185">Reference proteome</keyword>
<name>A0A7W7YC02_9BACT</name>
<dbReference type="AlphaFoldDB" id="A0A7W7YC02"/>
<dbReference type="Proteomes" id="UP000590740">
    <property type="component" value="Unassembled WGS sequence"/>
</dbReference>
<dbReference type="Pfam" id="PF16798">
    <property type="entry name" value="DUF5069"/>
    <property type="match status" value="1"/>
</dbReference>
<evidence type="ECO:0000313" key="3">
    <source>
        <dbReference type="Proteomes" id="UP000590740"/>
    </source>
</evidence>
<gene>
    <name evidence="2" type="ORF">HNQ65_002805</name>
</gene>
<reference evidence="2 3" key="1">
    <citation type="submission" date="2020-08" db="EMBL/GenBank/DDBJ databases">
        <title>Genomic Encyclopedia of Type Strains, Phase IV (KMG-IV): sequencing the most valuable type-strain genomes for metagenomic binning, comparative biology and taxonomic classification.</title>
        <authorList>
            <person name="Goeker M."/>
        </authorList>
    </citation>
    <scope>NUCLEOTIDE SEQUENCE [LARGE SCALE GENOMIC DNA]</scope>
    <source>
        <strain evidence="2 3">DSM 12252</strain>
    </source>
</reference>
<protein>
    <recommendedName>
        <fullName evidence="1">DUF5069 domain-containing protein</fullName>
    </recommendedName>
</protein>
<feature type="domain" description="DUF5069" evidence="1">
    <location>
        <begin position="17"/>
        <end position="115"/>
    </location>
</feature>
<sequence length="146" mass="15723">MSQIVPLISSGIAGPLGVLHLPRLWQKASLAAAGKLHSEYPGVGCGYDQMTLDALGINIDTFKAFIATKPSYPQLESWIKAQPGVNLTKGNIYKHNQAISGYIHADDTRKAILAADGIADDGSVNPGAVDLNNLDDWHIFWAQEIK</sequence>
<organism evidence="2 3">
    <name type="scientific">Prosthecobacter vanneervenii</name>
    <dbReference type="NCBI Taxonomy" id="48466"/>
    <lineage>
        <taxon>Bacteria</taxon>
        <taxon>Pseudomonadati</taxon>
        <taxon>Verrucomicrobiota</taxon>
        <taxon>Verrucomicrobiia</taxon>
        <taxon>Verrucomicrobiales</taxon>
        <taxon>Verrucomicrobiaceae</taxon>
        <taxon>Prosthecobacter</taxon>
    </lineage>
</organism>
<evidence type="ECO:0000313" key="2">
    <source>
        <dbReference type="EMBL" id="MBB5033222.1"/>
    </source>
</evidence>
<proteinExistence type="predicted"/>